<dbReference type="PANTHER" id="PTHR28629:SF4">
    <property type="entry name" value="TRIOKINASE_FMN CYCLASE"/>
    <property type="match status" value="1"/>
</dbReference>
<dbReference type="GO" id="GO:0004371">
    <property type="term" value="F:glycerone kinase activity"/>
    <property type="evidence" value="ECO:0007669"/>
    <property type="project" value="InterPro"/>
</dbReference>
<evidence type="ECO:0000313" key="4">
    <source>
        <dbReference type="EMBL" id="KHT62028.1"/>
    </source>
</evidence>
<reference evidence="4 5" key="1">
    <citation type="submission" date="2014-12" db="EMBL/GenBank/DDBJ databases">
        <title>Genome sequencing of Photobacterium gaetbulicola AD005a.</title>
        <authorList>
            <person name="Adrian T.G.S."/>
            <person name="Chan K.G."/>
        </authorList>
    </citation>
    <scope>NUCLEOTIDE SEQUENCE [LARGE SCALE GENOMIC DNA]</scope>
    <source>
        <strain evidence="4 5">AD005a</strain>
    </source>
</reference>
<keyword evidence="2" id="KW-0418">Kinase</keyword>
<dbReference type="GO" id="GO:0005829">
    <property type="term" value="C:cytosol"/>
    <property type="evidence" value="ECO:0007669"/>
    <property type="project" value="TreeGrafter"/>
</dbReference>
<sequence length="218" mass="23110">MKTLNQEILFSMLLAAAKDIRKSVPLLNDLDGQTGDGDHGTTMMRVSQCIDNALRNSGGQDWQKSVEDMGWAIMSQDGGSAGMLIGNLFCGLATGLEESELTPLQTATAFRYGLDKLAYFSGAKAGDKTMLDALIPAVKAMEQLALESEDIAALFQSAAKAAQSGAESTKAMKPARGRAKNMGEKAIGFVDPGATSISILFTSFSNHINATNKEKCYG</sequence>
<dbReference type="RefSeq" id="WP_039466349.1">
    <property type="nucleotide sequence ID" value="NZ_JWLZ01000186.1"/>
</dbReference>
<comment type="caution">
    <text evidence="4">The sequence shown here is derived from an EMBL/GenBank/DDBJ whole genome shotgun (WGS) entry which is preliminary data.</text>
</comment>
<evidence type="ECO:0000256" key="2">
    <source>
        <dbReference type="ARBA" id="ARBA00022777"/>
    </source>
</evidence>
<dbReference type="SUPFAM" id="SSF101473">
    <property type="entry name" value="DhaL-like"/>
    <property type="match status" value="1"/>
</dbReference>
<dbReference type="SMART" id="SM01120">
    <property type="entry name" value="Dak2"/>
    <property type="match status" value="1"/>
</dbReference>
<proteinExistence type="predicted"/>
<dbReference type="InterPro" id="IPR050861">
    <property type="entry name" value="Dihydroxyacetone_Kinase"/>
</dbReference>
<dbReference type="Proteomes" id="UP000031278">
    <property type="component" value="Unassembled WGS sequence"/>
</dbReference>
<keyword evidence="1" id="KW-0808">Transferase</keyword>
<organism evidence="4 5">
    <name type="scientific">Photobacterium gaetbulicola</name>
    <dbReference type="NCBI Taxonomy" id="1295392"/>
    <lineage>
        <taxon>Bacteria</taxon>
        <taxon>Pseudomonadati</taxon>
        <taxon>Pseudomonadota</taxon>
        <taxon>Gammaproteobacteria</taxon>
        <taxon>Vibrionales</taxon>
        <taxon>Vibrionaceae</taxon>
        <taxon>Photobacterium</taxon>
    </lineage>
</organism>
<dbReference type="Pfam" id="PF02734">
    <property type="entry name" value="Dak2"/>
    <property type="match status" value="1"/>
</dbReference>
<gene>
    <name evidence="4" type="ORF">RJ45_19965</name>
</gene>
<accession>A0A0B9FZT1</accession>
<evidence type="ECO:0000259" key="3">
    <source>
        <dbReference type="PROSITE" id="PS51480"/>
    </source>
</evidence>
<protein>
    <recommendedName>
        <fullName evidence="3">DhaL domain-containing protein</fullName>
    </recommendedName>
</protein>
<dbReference type="EMBL" id="JWLZ01000186">
    <property type="protein sequence ID" value="KHT62028.1"/>
    <property type="molecule type" value="Genomic_DNA"/>
</dbReference>
<evidence type="ECO:0000256" key="1">
    <source>
        <dbReference type="ARBA" id="ARBA00022679"/>
    </source>
</evidence>
<dbReference type="InterPro" id="IPR004007">
    <property type="entry name" value="DhaL_dom"/>
</dbReference>
<dbReference type="FunFam" id="1.25.40.340:FF:000002">
    <property type="entry name" value="Dihydroxyacetone kinase, L subunit"/>
    <property type="match status" value="1"/>
</dbReference>
<evidence type="ECO:0000313" key="5">
    <source>
        <dbReference type="Proteomes" id="UP000031278"/>
    </source>
</evidence>
<name>A0A0B9FZT1_9GAMM</name>
<dbReference type="PANTHER" id="PTHR28629">
    <property type="entry name" value="TRIOKINASE/FMN CYCLASE"/>
    <property type="match status" value="1"/>
</dbReference>
<dbReference type="AlphaFoldDB" id="A0A0B9FZT1"/>
<feature type="domain" description="DhaL" evidence="3">
    <location>
        <begin position="7"/>
        <end position="206"/>
    </location>
</feature>
<dbReference type="Gene3D" id="1.25.40.340">
    <property type="match status" value="1"/>
</dbReference>
<dbReference type="GO" id="GO:0019563">
    <property type="term" value="P:glycerol catabolic process"/>
    <property type="evidence" value="ECO:0007669"/>
    <property type="project" value="TreeGrafter"/>
</dbReference>
<dbReference type="InterPro" id="IPR036117">
    <property type="entry name" value="DhaL_dom_sf"/>
</dbReference>
<dbReference type="PROSITE" id="PS51480">
    <property type="entry name" value="DHAL"/>
    <property type="match status" value="1"/>
</dbReference>